<feature type="compositionally biased region" description="Polar residues" evidence="1">
    <location>
        <begin position="42"/>
        <end position="52"/>
    </location>
</feature>
<proteinExistence type="predicted"/>
<evidence type="ECO:0000313" key="3">
    <source>
        <dbReference type="Proteomes" id="UP001176940"/>
    </source>
</evidence>
<gene>
    <name evidence="2" type="ORF">RIMI_LOCUS38514</name>
</gene>
<feature type="compositionally biased region" description="Polar residues" evidence="1">
    <location>
        <begin position="21"/>
        <end position="30"/>
    </location>
</feature>
<protein>
    <submittedName>
        <fullName evidence="2">Uncharacterized protein</fullName>
    </submittedName>
</protein>
<dbReference type="Proteomes" id="UP001176940">
    <property type="component" value="Unassembled WGS sequence"/>
</dbReference>
<evidence type="ECO:0000313" key="2">
    <source>
        <dbReference type="EMBL" id="CAJ0915333.1"/>
    </source>
</evidence>
<dbReference type="EMBL" id="CAUEEQ010000002">
    <property type="protein sequence ID" value="CAJ0915333.1"/>
    <property type="molecule type" value="Genomic_DNA"/>
</dbReference>
<name>A0ABN9KQQ8_9NEOB</name>
<evidence type="ECO:0000256" key="1">
    <source>
        <dbReference type="SAM" id="MobiDB-lite"/>
    </source>
</evidence>
<organism evidence="2 3">
    <name type="scientific">Ranitomeya imitator</name>
    <name type="common">mimic poison frog</name>
    <dbReference type="NCBI Taxonomy" id="111125"/>
    <lineage>
        <taxon>Eukaryota</taxon>
        <taxon>Metazoa</taxon>
        <taxon>Chordata</taxon>
        <taxon>Craniata</taxon>
        <taxon>Vertebrata</taxon>
        <taxon>Euteleostomi</taxon>
        <taxon>Amphibia</taxon>
        <taxon>Batrachia</taxon>
        <taxon>Anura</taxon>
        <taxon>Neobatrachia</taxon>
        <taxon>Hyloidea</taxon>
        <taxon>Dendrobatidae</taxon>
        <taxon>Dendrobatinae</taxon>
        <taxon>Ranitomeya</taxon>
    </lineage>
</organism>
<sequence length="114" mass="12189">MDGDMGGCSPHYMYDCPGKSPTSPTTTMAINENPPECEEDLGSSNYTNSSLPEQSGCFPANESTISATSVPTQTNTSLPDFILVKEFLFIIPPGNATQYLVMCQDVAFPCSSAF</sequence>
<keyword evidence="3" id="KW-1185">Reference proteome</keyword>
<accession>A0ABN9KQQ8</accession>
<feature type="region of interest" description="Disordered" evidence="1">
    <location>
        <begin position="21"/>
        <end position="52"/>
    </location>
</feature>
<reference evidence="2" key="1">
    <citation type="submission" date="2023-07" db="EMBL/GenBank/DDBJ databases">
        <authorList>
            <person name="Stuckert A."/>
        </authorList>
    </citation>
    <scope>NUCLEOTIDE SEQUENCE</scope>
</reference>
<comment type="caution">
    <text evidence="2">The sequence shown here is derived from an EMBL/GenBank/DDBJ whole genome shotgun (WGS) entry which is preliminary data.</text>
</comment>